<keyword evidence="2" id="KW-1185">Reference proteome</keyword>
<sequence length="73" mass="8272">MLTTADLGNLHITTEEVMAQLCKIDTKKVLGLSKAQAYADDCTLTYICDSNFRQDTVIRMNVVLQNFASWSRR</sequence>
<proteinExistence type="predicted"/>
<name>A0A5B7E771_PORTR</name>
<evidence type="ECO:0000313" key="2">
    <source>
        <dbReference type="Proteomes" id="UP000324222"/>
    </source>
</evidence>
<reference evidence="1 2" key="1">
    <citation type="submission" date="2019-05" db="EMBL/GenBank/DDBJ databases">
        <title>Another draft genome of Portunus trituberculatus and its Hox gene families provides insights of decapod evolution.</title>
        <authorList>
            <person name="Jeong J.-H."/>
            <person name="Song I."/>
            <person name="Kim S."/>
            <person name="Choi T."/>
            <person name="Kim D."/>
            <person name="Ryu S."/>
            <person name="Kim W."/>
        </authorList>
    </citation>
    <scope>NUCLEOTIDE SEQUENCE [LARGE SCALE GENOMIC DNA]</scope>
    <source>
        <tissue evidence="1">Muscle</tissue>
    </source>
</reference>
<gene>
    <name evidence="1" type="ORF">E2C01_022260</name>
</gene>
<comment type="caution">
    <text evidence="1">The sequence shown here is derived from an EMBL/GenBank/DDBJ whole genome shotgun (WGS) entry which is preliminary data.</text>
</comment>
<accession>A0A5B7E771</accession>
<evidence type="ECO:0000313" key="1">
    <source>
        <dbReference type="EMBL" id="MPC29043.1"/>
    </source>
</evidence>
<protein>
    <submittedName>
        <fullName evidence="1">Uncharacterized protein</fullName>
    </submittedName>
</protein>
<organism evidence="1 2">
    <name type="scientific">Portunus trituberculatus</name>
    <name type="common">Swimming crab</name>
    <name type="synonym">Neptunus trituberculatus</name>
    <dbReference type="NCBI Taxonomy" id="210409"/>
    <lineage>
        <taxon>Eukaryota</taxon>
        <taxon>Metazoa</taxon>
        <taxon>Ecdysozoa</taxon>
        <taxon>Arthropoda</taxon>
        <taxon>Crustacea</taxon>
        <taxon>Multicrustacea</taxon>
        <taxon>Malacostraca</taxon>
        <taxon>Eumalacostraca</taxon>
        <taxon>Eucarida</taxon>
        <taxon>Decapoda</taxon>
        <taxon>Pleocyemata</taxon>
        <taxon>Brachyura</taxon>
        <taxon>Eubrachyura</taxon>
        <taxon>Portunoidea</taxon>
        <taxon>Portunidae</taxon>
        <taxon>Portuninae</taxon>
        <taxon>Portunus</taxon>
    </lineage>
</organism>
<dbReference type="AlphaFoldDB" id="A0A5B7E771"/>
<dbReference type="Proteomes" id="UP000324222">
    <property type="component" value="Unassembled WGS sequence"/>
</dbReference>
<dbReference type="EMBL" id="VSRR010002005">
    <property type="protein sequence ID" value="MPC29043.1"/>
    <property type="molecule type" value="Genomic_DNA"/>
</dbReference>